<dbReference type="PANTHER" id="PTHR32401">
    <property type="entry name" value="CONCANAVALIN A-LIKE LECTIN FAMILY PROTEIN"/>
    <property type="match status" value="1"/>
</dbReference>
<dbReference type="InterPro" id="IPR019825">
    <property type="entry name" value="Lectin_legB_Mn/Ca_BS"/>
</dbReference>
<keyword evidence="2" id="KW-0430">Lectin</keyword>
<evidence type="ECO:0000256" key="2">
    <source>
        <dbReference type="ARBA" id="ARBA00022734"/>
    </source>
</evidence>
<evidence type="ECO:0000256" key="1">
    <source>
        <dbReference type="ARBA" id="ARBA00007606"/>
    </source>
</evidence>
<evidence type="ECO:0000256" key="3">
    <source>
        <dbReference type="SAM" id="SignalP"/>
    </source>
</evidence>
<organism evidence="5 6">
    <name type="scientific">Hibiscus sabdariffa</name>
    <name type="common">roselle</name>
    <dbReference type="NCBI Taxonomy" id="183260"/>
    <lineage>
        <taxon>Eukaryota</taxon>
        <taxon>Viridiplantae</taxon>
        <taxon>Streptophyta</taxon>
        <taxon>Embryophyta</taxon>
        <taxon>Tracheophyta</taxon>
        <taxon>Spermatophyta</taxon>
        <taxon>Magnoliopsida</taxon>
        <taxon>eudicotyledons</taxon>
        <taxon>Gunneridae</taxon>
        <taxon>Pentapetalae</taxon>
        <taxon>rosids</taxon>
        <taxon>malvids</taxon>
        <taxon>Malvales</taxon>
        <taxon>Malvaceae</taxon>
        <taxon>Malvoideae</taxon>
        <taxon>Hibiscus</taxon>
    </lineage>
</organism>
<gene>
    <name evidence="5" type="ORF">V6N11_072302</name>
</gene>
<keyword evidence="3" id="KW-0732">Signal</keyword>
<dbReference type="InterPro" id="IPR050258">
    <property type="entry name" value="Leguminous_Lectin"/>
</dbReference>
<evidence type="ECO:0000313" key="6">
    <source>
        <dbReference type="Proteomes" id="UP001396334"/>
    </source>
</evidence>
<proteinExistence type="inferred from homology"/>
<reference evidence="5 6" key="1">
    <citation type="journal article" date="2024" name="G3 (Bethesda)">
        <title>Genome assembly of Hibiscus sabdariffa L. provides insights into metabolisms of medicinal natural products.</title>
        <authorList>
            <person name="Kim T."/>
        </authorList>
    </citation>
    <scope>NUCLEOTIDE SEQUENCE [LARGE SCALE GENOMIC DNA]</scope>
    <source>
        <strain evidence="5">TK-2024</strain>
        <tissue evidence="5">Old leaves</tissue>
    </source>
</reference>
<name>A0ABR2U2X1_9ROSI</name>
<feature type="signal peptide" evidence="3">
    <location>
        <begin position="1"/>
        <end position="26"/>
    </location>
</feature>
<dbReference type="SUPFAM" id="SSF49899">
    <property type="entry name" value="Concanavalin A-like lectins/glucanases"/>
    <property type="match status" value="1"/>
</dbReference>
<accession>A0ABR2U2X1</accession>
<dbReference type="Pfam" id="PF00139">
    <property type="entry name" value="Lectin_legB"/>
    <property type="match status" value="1"/>
</dbReference>
<evidence type="ECO:0000259" key="4">
    <source>
        <dbReference type="Pfam" id="PF00139"/>
    </source>
</evidence>
<dbReference type="EMBL" id="JBBPBN010000003">
    <property type="protein sequence ID" value="KAK9043979.1"/>
    <property type="molecule type" value="Genomic_DNA"/>
</dbReference>
<sequence length="165" mass="17789">MLGVEFALSVRLFVAISCKWIRVVGGANLKMCAGKAHSIAPCGGLVATALLSRRAPPNQYLGILNATDMGNFSNHLVAVEFDTEFMYVGFSASTGNVLASSHYISGWSFKINGQARALDLSSLHSLPGQPKNTHNVSSRCLGFVPLSYLLFPLQFVTLSKSRTHK</sequence>
<comment type="similarity">
    <text evidence="1">Belongs to the leguminous lectin family.</text>
</comment>
<dbReference type="PANTHER" id="PTHR32401:SF50">
    <property type="entry name" value="OS07G0133000 PROTEIN"/>
    <property type="match status" value="1"/>
</dbReference>
<comment type="caution">
    <text evidence="5">The sequence shown here is derived from an EMBL/GenBank/DDBJ whole genome shotgun (WGS) entry which is preliminary data.</text>
</comment>
<dbReference type="Proteomes" id="UP001396334">
    <property type="component" value="Unassembled WGS sequence"/>
</dbReference>
<feature type="chain" id="PRO_5045049064" description="Legume lectin domain-containing protein" evidence="3">
    <location>
        <begin position="27"/>
        <end position="165"/>
    </location>
</feature>
<dbReference type="InterPro" id="IPR001220">
    <property type="entry name" value="Legume_lectin_dom"/>
</dbReference>
<dbReference type="PROSITE" id="PS00307">
    <property type="entry name" value="LECTIN_LEGUME_BETA"/>
    <property type="match status" value="1"/>
</dbReference>
<dbReference type="Gene3D" id="2.60.120.200">
    <property type="match status" value="1"/>
</dbReference>
<keyword evidence="6" id="KW-1185">Reference proteome</keyword>
<feature type="domain" description="Legume lectin" evidence="4">
    <location>
        <begin position="84"/>
        <end position="123"/>
    </location>
</feature>
<dbReference type="InterPro" id="IPR013320">
    <property type="entry name" value="ConA-like_dom_sf"/>
</dbReference>
<evidence type="ECO:0000313" key="5">
    <source>
        <dbReference type="EMBL" id="KAK9043979.1"/>
    </source>
</evidence>
<protein>
    <recommendedName>
        <fullName evidence="4">Legume lectin domain-containing protein</fullName>
    </recommendedName>
</protein>